<dbReference type="Gene3D" id="6.10.280.50">
    <property type="match status" value="1"/>
</dbReference>
<evidence type="ECO:0000313" key="1">
    <source>
        <dbReference type="EMBL" id="SBT06625.1"/>
    </source>
</evidence>
<gene>
    <name evidence="1" type="ORF">ACCAA_350043</name>
</gene>
<dbReference type="AlphaFoldDB" id="A0A1A8XN87"/>
<evidence type="ECO:0000313" key="2">
    <source>
        <dbReference type="Proteomes" id="UP000199169"/>
    </source>
</evidence>
<dbReference type="Pfam" id="PF04325">
    <property type="entry name" value="DUF465"/>
    <property type="match status" value="1"/>
</dbReference>
<reference evidence="1 2" key="1">
    <citation type="submission" date="2016-06" db="EMBL/GenBank/DDBJ databases">
        <authorList>
            <person name="Kjaerup R.B."/>
            <person name="Dalgaard T.S."/>
            <person name="Juul-Madsen H.R."/>
        </authorList>
    </citation>
    <scope>NUCLEOTIDE SEQUENCE [LARGE SCALE GENOMIC DNA]</scope>
    <source>
        <strain evidence="1">3</strain>
    </source>
</reference>
<dbReference type="STRING" id="1860102.ACCAA_350043"/>
<dbReference type="Proteomes" id="UP000199169">
    <property type="component" value="Unassembled WGS sequence"/>
</dbReference>
<dbReference type="EMBL" id="FLQX01000111">
    <property type="protein sequence ID" value="SBT06625.1"/>
    <property type="molecule type" value="Genomic_DNA"/>
</dbReference>
<dbReference type="InterPro" id="IPR038444">
    <property type="entry name" value="DUF465_sf"/>
</dbReference>
<keyword evidence="2" id="KW-1185">Reference proteome</keyword>
<protein>
    <recommendedName>
        <fullName evidence="3">GTP-binding protein</fullName>
    </recommendedName>
</protein>
<name>A0A1A8XN87_9PROT</name>
<sequence length="85" mass="10161">MIMQVEHHDLHHEFPEYLDVIHALKAASEPFGTLYDEYQHLTSEVERLEEEDLPVDDFAIETMKKHRVRLKDQMYRMLVAHKNGD</sequence>
<accession>A0A1A8XN87</accession>
<evidence type="ECO:0008006" key="3">
    <source>
        <dbReference type="Google" id="ProtNLM"/>
    </source>
</evidence>
<dbReference type="InterPro" id="IPR007420">
    <property type="entry name" value="DUF465"/>
</dbReference>
<organism evidence="1 2">
    <name type="scientific">Candidatus Accumulibacter aalborgensis</name>
    <dbReference type="NCBI Taxonomy" id="1860102"/>
    <lineage>
        <taxon>Bacteria</taxon>
        <taxon>Pseudomonadati</taxon>
        <taxon>Pseudomonadota</taxon>
        <taxon>Betaproteobacteria</taxon>
        <taxon>Candidatus Accumulibacter</taxon>
    </lineage>
</organism>
<proteinExistence type="predicted"/>